<evidence type="ECO:0000313" key="2">
    <source>
        <dbReference type="Proteomes" id="UP000305401"/>
    </source>
</evidence>
<sequence>MEQVQINNNSLAFMALANEYCQALEQARDEYGQLAFVNAMLRILPRIYISASDIYVPEALLEEAYIDNRLDEDYYDSVRRNIENLLGPDDTYLEVFHQDMKYSDTPIAQSVAEGLADIYQVLYNFLDSVRDMPADVTMAMLTAVKEDFRSYWGQILCNVMRPLNAIAAGSQIDADADVFD</sequence>
<organism evidence="1 2">
    <name type="scientific">Muribaculum caecicola</name>
    <dbReference type="NCBI Taxonomy" id="3038144"/>
    <lineage>
        <taxon>Bacteria</taxon>
        <taxon>Pseudomonadati</taxon>
        <taxon>Bacteroidota</taxon>
        <taxon>Bacteroidia</taxon>
        <taxon>Bacteroidales</taxon>
        <taxon>Muribaculaceae</taxon>
        <taxon>Muribaculum</taxon>
    </lineage>
</organism>
<evidence type="ECO:0000313" key="1">
    <source>
        <dbReference type="EMBL" id="THG55310.1"/>
    </source>
</evidence>
<dbReference type="Proteomes" id="UP000305401">
    <property type="component" value="Unassembled WGS sequence"/>
</dbReference>
<gene>
    <name evidence="1" type="ORF">E5990_00450</name>
</gene>
<accession>A0AC61S8F2</accession>
<dbReference type="EMBL" id="SSTG01000002">
    <property type="protein sequence ID" value="THG55310.1"/>
    <property type="molecule type" value="Genomic_DNA"/>
</dbReference>
<name>A0AC61S8F2_9BACT</name>
<protein>
    <submittedName>
        <fullName evidence="1">DUF5063 domain-containing protein</fullName>
    </submittedName>
</protein>
<keyword evidence="2" id="KW-1185">Reference proteome</keyword>
<proteinExistence type="predicted"/>
<reference evidence="1" key="1">
    <citation type="submission" date="2019-04" db="EMBL/GenBank/DDBJ databases">
        <title>Microbes associate with the intestines of laboratory mice.</title>
        <authorList>
            <person name="Navarre W."/>
            <person name="Wong E."/>
            <person name="Huang K.C."/>
            <person name="Tropini C."/>
            <person name="Ng K."/>
            <person name="Yu B."/>
        </authorList>
    </citation>
    <scope>NUCLEOTIDE SEQUENCE</scope>
    <source>
        <strain evidence="1">NM86_A22</strain>
    </source>
</reference>
<comment type="caution">
    <text evidence="1">The sequence shown here is derived from an EMBL/GenBank/DDBJ whole genome shotgun (WGS) entry which is preliminary data.</text>
</comment>